<comment type="catalytic activity">
    <reaction evidence="1 10">
        <text>Endohydrolysis of (1-&gt;4)-beta-D-xylosidic linkages in xylans.</text>
        <dbReference type="EC" id="3.2.1.8"/>
    </reaction>
</comment>
<sequence>MPAWLALPLALQVLAALVAAHPGHHAVYPAHQKRDSCGAVSSSSSTAAASSTSVSSTTIITSSTSTTKASTSSTSTTTSAQTSTSSSTSGSTLGALAAAAGKEYFGTEISSYYMANTQFSSITNTQFTQLTPENEMKWDTIHPSQNTYNWTGTDLIMATAQAHNQKFRGHNFCWSSQTPSWVTSITDATTLKSVLEAHITAVMGRYGGSMYAMDVVNEPLLDDGTWRSSVWYNVLGEDYIALALQYAHAAAPDVKLYINDYNLEGVNAKSKALLAIAKKLLAAGAPLHGIGFEAHFIGGSVPTDLAASMAQFTDLGLQVAITELDVRIPVDSSGVATAANLAQQAKDYAYVTNVCLANSLCPGITVWGFYDPDSWVPSTFAGYGAADLYDSTFTAKPALASTLAALAAA</sequence>
<evidence type="ECO:0000256" key="9">
    <source>
        <dbReference type="PROSITE-ProRule" id="PRU10061"/>
    </source>
</evidence>
<dbReference type="GO" id="GO:0045493">
    <property type="term" value="P:xylan catabolic process"/>
    <property type="evidence" value="ECO:0007669"/>
    <property type="project" value="UniProtKB-KW"/>
</dbReference>
<keyword evidence="4 12" id="KW-0732">Signal</keyword>
<gene>
    <name evidence="14" type="ORF">EHS24_008834</name>
</gene>
<dbReference type="EMBL" id="RSCE01000008">
    <property type="protein sequence ID" value="RSH80261.1"/>
    <property type="molecule type" value="Genomic_DNA"/>
</dbReference>
<reference evidence="14 15" key="1">
    <citation type="submission" date="2018-11" db="EMBL/GenBank/DDBJ databases">
        <title>Genome sequence of Apiotrichum porosum DSM 27194.</title>
        <authorList>
            <person name="Aliyu H."/>
            <person name="Gorte O."/>
            <person name="Ochsenreither K."/>
        </authorList>
    </citation>
    <scope>NUCLEOTIDE SEQUENCE [LARGE SCALE GENOMIC DNA]</scope>
    <source>
        <strain evidence="14 15">DSM 27194</strain>
    </source>
</reference>
<dbReference type="GO" id="GO:0031176">
    <property type="term" value="F:endo-1,4-beta-xylanase activity"/>
    <property type="evidence" value="ECO:0007669"/>
    <property type="project" value="UniProtKB-EC"/>
</dbReference>
<evidence type="ECO:0000259" key="13">
    <source>
        <dbReference type="PROSITE" id="PS51760"/>
    </source>
</evidence>
<evidence type="ECO:0000256" key="7">
    <source>
        <dbReference type="ARBA" id="ARBA00023295"/>
    </source>
</evidence>
<dbReference type="PROSITE" id="PS00591">
    <property type="entry name" value="GH10_1"/>
    <property type="match status" value="1"/>
</dbReference>
<evidence type="ECO:0000256" key="5">
    <source>
        <dbReference type="ARBA" id="ARBA00022801"/>
    </source>
</evidence>
<dbReference type="SMART" id="SM00633">
    <property type="entry name" value="Glyco_10"/>
    <property type="match status" value="1"/>
</dbReference>
<evidence type="ECO:0000313" key="14">
    <source>
        <dbReference type="EMBL" id="RSH80261.1"/>
    </source>
</evidence>
<dbReference type="OrthoDB" id="3055998at2759"/>
<comment type="caution">
    <text evidence="14">The sequence shown here is derived from an EMBL/GenBank/DDBJ whole genome shotgun (WGS) entry which is preliminary data.</text>
</comment>
<dbReference type="Gene3D" id="3.20.20.80">
    <property type="entry name" value="Glycosidases"/>
    <property type="match status" value="1"/>
</dbReference>
<protein>
    <recommendedName>
        <fullName evidence="10">Beta-xylanase</fullName>
        <ecNumber evidence="10">3.2.1.8</ecNumber>
    </recommendedName>
</protein>
<evidence type="ECO:0000256" key="3">
    <source>
        <dbReference type="ARBA" id="ARBA00022651"/>
    </source>
</evidence>
<dbReference type="InterPro" id="IPR031158">
    <property type="entry name" value="GH10_AS"/>
</dbReference>
<evidence type="ECO:0000256" key="1">
    <source>
        <dbReference type="ARBA" id="ARBA00000681"/>
    </source>
</evidence>
<keyword evidence="3" id="KW-0858">Xylan degradation</keyword>
<evidence type="ECO:0000313" key="15">
    <source>
        <dbReference type="Proteomes" id="UP000279236"/>
    </source>
</evidence>
<organism evidence="14 15">
    <name type="scientific">Apiotrichum porosum</name>
    <dbReference type="NCBI Taxonomy" id="105984"/>
    <lineage>
        <taxon>Eukaryota</taxon>
        <taxon>Fungi</taxon>
        <taxon>Dikarya</taxon>
        <taxon>Basidiomycota</taxon>
        <taxon>Agaricomycotina</taxon>
        <taxon>Tremellomycetes</taxon>
        <taxon>Trichosporonales</taxon>
        <taxon>Trichosporonaceae</taxon>
        <taxon>Apiotrichum</taxon>
    </lineage>
</organism>
<comment type="similarity">
    <text evidence="2 10">Belongs to the glycosyl hydrolase 10 (cellulase F) family.</text>
</comment>
<feature type="signal peptide" evidence="12">
    <location>
        <begin position="1"/>
        <end position="20"/>
    </location>
</feature>
<dbReference type="AlphaFoldDB" id="A0A427XMX3"/>
<dbReference type="InterPro" id="IPR044846">
    <property type="entry name" value="GH10"/>
</dbReference>
<keyword evidence="15" id="KW-1185">Reference proteome</keyword>
<dbReference type="GeneID" id="39593377"/>
<feature type="region of interest" description="Disordered" evidence="11">
    <location>
        <begin position="65"/>
        <end position="91"/>
    </location>
</feature>
<dbReference type="STRING" id="105984.A0A427XMX3"/>
<dbReference type="InterPro" id="IPR017853">
    <property type="entry name" value="GH"/>
</dbReference>
<evidence type="ECO:0000256" key="11">
    <source>
        <dbReference type="SAM" id="MobiDB-lite"/>
    </source>
</evidence>
<evidence type="ECO:0000256" key="12">
    <source>
        <dbReference type="SAM" id="SignalP"/>
    </source>
</evidence>
<proteinExistence type="inferred from homology"/>
<keyword evidence="8 10" id="KW-0624">Polysaccharide degradation</keyword>
<evidence type="ECO:0000256" key="2">
    <source>
        <dbReference type="ARBA" id="ARBA00007495"/>
    </source>
</evidence>
<evidence type="ECO:0000256" key="8">
    <source>
        <dbReference type="ARBA" id="ARBA00023326"/>
    </source>
</evidence>
<dbReference type="Pfam" id="PF00331">
    <property type="entry name" value="Glyco_hydro_10"/>
    <property type="match status" value="1"/>
</dbReference>
<dbReference type="Proteomes" id="UP000279236">
    <property type="component" value="Unassembled WGS sequence"/>
</dbReference>
<dbReference type="PANTHER" id="PTHR31490:SF88">
    <property type="entry name" value="BETA-XYLANASE"/>
    <property type="match status" value="1"/>
</dbReference>
<keyword evidence="6 10" id="KW-0119">Carbohydrate metabolism</keyword>
<keyword evidence="5 10" id="KW-0378">Hydrolase</keyword>
<dbReference type="RefSeq" id="XP_028475208.1">
    <property type="nucleotide sequence ID" value="XM_028624136.1"/>
</dbReference>
<evidence type="ECO:0000256" key="10">
    <source>
        <dbReference type="RuleBase" id="RU361174"/>
    </source>
</evidence>
<dbReference type="SUPFAM" id="SSF51445">
    <property type="entry name" value="(Trans)glycosidases"/>
    <property type="match status" value="1"/>
</dbReference>
<evidence type="ECO:0000256" key="6">
    <source>
        <dbReference type="ARBA" id="ARBA00023277"/>
    </source>
</evidence>
<dbReference type="PROSITE" id="PS51760">
    <property type="entry name" value="GH10_2"/>
    <property type="match status" value="1"/>
</dbReference>
<accession>A0A427XMX3</accession>
<feature type="domain" description="GH10" evidence="13">
    <location>
        <begin position="90"/>
        <end position="405"/>
    </location>
</feature>
<name>A0A427XMX3_9TREE</name>
<feature type="chain" id="PRO_5019400969" description="Beta-xylanase" evidence="12">
    <location>
        <begin position="21"/>
        <end position="409"/>
    </location>
</feature>
<evidence type="ECO:0000256" key="4">
    <source>
        <dbReference type="ARBA" id="ARBA00022729"/>
    </source>
</evidence>
<dbReference type="InterPro" id="IPR001000">
    <property type="entry name" value="GH10_dom"/>
</dbReference>
<feature type="active site" description="Nucleophile" evidence="9">
    <location>
        <position position="323"/>
    </location>
</feature>
<dbReference type="EC" id="3.2.1.8" evidence="10"/>
<keyword evidence="7 10" id="KW-0326">Glycosidase</keyword>
<dbReference type="PANTHER" id="PTHR31490">
    <property type="entry name" value="GLYCOSYL HYDROLASE"/>
    <property type="match status" value="1"/>
</dbReference>
<dbReference type="PRINTS" id="PR00134">
    <property type="entry name" value="GLHYDRLASE10"/>
</dbReference>